<evidence type="ECO:0000259" key="3">
    <source>
        <dbReference type="Pfam" id="PF05036"/>
    </source>
</evidence>
<keyword evidence="5" id="KW-1185">Reference proteome</keyword>
<gene>
    <name evidence="4" type="ORF">FPQ13_06665</name>
</gene>
<dbReference type="RefSeq" id="WP_144088557.1">
    <property type="nucleotide sequence ID" value="NZ_VMHE01000009.1"/>
</dbReference>
<dbReference type="Proteomes" id="UP000316425">
    <property type="component" value="Unassembled WGS sequence"/>
</dbReference>
<dbReference type="Pfam" id="PF05036">
    <property type="entry name" value="SPOR"/>
    <property type="match status" value="1"/>
</dbReference>
<dbReference type="InterPro" id="IPR036680">
    <property type="entry name" value="SPOR-like_sf"/>
</dbReference>
<dbReference type="PANTHER" id="PTHR30404">
    <property type="entry name" value="N-ACETYLMURAMOYL-L-ALANINE AMIDASE"/>
    <property type="match status" value="1"/>
</dbReference>
<dbReference type="SUPFAM" id="SSF53187">
    <property type="entry name" value="Zn-dependent exopeptidases"/>
    <property type="match status" value="1"/>
</dbReference>
<evidence type="ECO:0000313" key="4">
    <source>
        <dbReference type="EMBL" id="TSJ65483.1"/>
    </source>
</evidence>
<dbReference type="GO" id="GO:0009253">
    <property type="term" value="P:peptidoglycan catabolic process"/>
    <property type="evidence" value="ECO:0007669"/>
    <property type="project" value="InterPro"/>
</dbReference>
<feature type="domain" description="SPOR" evidence="3">
    <location>
        <begin position="186"/>
        <end position="224"/>
    </location>
</feature>
<dbReference type="InterPro" id="IPR050695">
    <property type="entry name" value="N-acetylmuramoyl_amidase_3"/>
</dbReference>
<dbReference type="SUPFAM" id="SSF110997">
    <property type="entry name" value="Sporulation related repeat"/>
    <property type="match status" value="1"/>
</dbReference>
<keyword evidence="1" id="KW-0378">Hydrolase</keyword>
<dbReference type="CDD" id="cd02696">
    <property type="entry name" value="MurNAc-LAA"/>
    <property type="match status" value="1"/>
</dbReference>
<dbReference type="Gene3D" id="3.40.630.40">
    <property type="entry name" value="Zn-dependent exopeptidases"/>
    <property type="match status" value="1"/>
</dbReference>
<accession>A0A556PM63</accession>
<dbReference type="PANTHER" id="PTHR30404:SF0">
    <property type="entry name" value="N-ACETYLMURAMOYL-L-ALANINE AMIDASE AMIC"/>
    <property type="match status" value="1"/>
</dbReference>
<dbReference type="AlphaFoldDB" id="A0A556PM63"/>
<organism evidence="4 5">
    <name type="scientific">Allobacillus salarius</name>
    <dbReference type="NCBI Taxonomy" id="1955272"/>
    <lineage>
        <taxon>Bacteria</taxon>
        <taxon>Bacillati</taxon>
        <taxon>Bacillota</taxon>
        <taxon>Bacilli</taxon>
        <taxon>Bacillales</taxon>
        <taxon>Bacillaceae</taxon>
        <taxon>Allobacillus</taxon>
    </lineage>
</organism>
<comment type="caution">
    <text evidence="4">The sequence shown here is derived from an EMBL/GenBank/DDBJ whole genome shotgun (WGS) entry which is preliminary data.</text>
</comment>
<dbReference type="Pfam" id="PF01520">
    <property type="entry name" value="Amidase_3"/>
    <property type="match status" value="1"/>
</dbReference>
<dbReference type="InterPro" id="IPR002508">
    <property type="entry name" value="MurNAc-LAA_cat"/>
</dbReference>
<dbReference type="GO" id="GO:0030288">
    <property type="term" value="C:outer membrane-bounded periplasmic space"/>
    <property type="evidence" value="ECO:0007669"/>
    <property type="project" value="TreeGrafter"/>
</dbReference>
<name>A0A556PM63_9BACI</name>
<dbReference type="OrthoDB" id="9763643at2"/>
<sequence length="229" mass="26063">MTKWIQDAGHGGSDTGAFHDGVAEKEWSLEAALYVNQRLNELGVSSTVTRKSDRNLSRDERTAAVSKYEKAISHHFNAGGGSGAELIHSIYADGSFEKNLRQKFEEAGYPFRRIFTKTYPGNRKRDYYYMNRETGSARVTIVEYGFLDGPNLHRLKDKNYREGLYECVVQAICAEEGVPYRQASQEPTDKGTTLYRVVTGSFHKRENAEKRIEQLKKAGYEAFIDILRK</sequence>
<reference evidence="4 5" key="1">
    <citation type="submission" date="2019-07" db="EMBL/GenBank/DDBJ databases">
        <title>Allobacillus sp. nov. SKP isolated from shrimp paste of Euphausiacea.</title>
        <authorList>
            <person name="Kanchanasin P."/>
            <person name="Tanasupawat S."/>
            <person name="Shi W."/>
            <person name="Wu L."/>
            <person name="Ma J."/>
        </authorList>
    </citation>
    <scope>NUCLEOTIDE SEQUENCE [LARGE SCALE GENOMIC DNA]</scope>
    <source>
        <strain evidence="4 5">SKP4-8</strain>
    </source>
</reference>
<evidence type="ECO:0000259" key="2">
    <source>
        <dbReference type="Pfam" id="PF01520"/>
    </source>
</evidence>
<dbReference type="EMBL" id="VMHE01000009">
    <property type="protein sequence ID" value="TSJ65483.1"/>
    <property type="molecule type" value="Genomic_DNA"/>
</dbReference>
<dbReference type="InterPro" id="IPR007730">
    <property type="entry name" value="SPOR-like_dom"/>
</dbReference>
<feature type="domain" description="MurNAc-LAA" evidence="2">
    <location>
        <begin position="7"/>
        <end position="173"/>
    </location>
</feature>
<evidence type="ECO:0000313" key="5">
    <source>
        <dbReference type="Proteomes" id="UP000316425"/>
    </source>
</evidence>
<evidence type="ECO:0000256" key="1">
    <source>
        <dbReference type="ARBA" id="ARBA00022801"/>
    </source>
</evidence>
<dbReference type="GO" id="GO:0008745">
    <property type="term" value="F:N-acetylmuramoyl-L-alanine amidase activity"/>
    <property type="evidence" value="ECO:0007669"/>
    <property type="project" value="InterPro"/>
</dbReference>
<proteinExistence type="predicted"/>
<dbReference type="GO" id="GO:0042834">
    <property type="term" value="F:peptidoglycan binding"/>
    <property type="evidence" value="ECO:0007669"/>
    <property type="project" value="InterPro"/>
</dbReference>
<protein>
    <submittedName>
        <fullName evidence="4">N-acetylmuramoyl-L-alanine amidase</fullName>
    </submittedName>
</protein>